<dbReference type="EMBL" id="GGEC01067422">
    <property type="protein sequence ID" value="MBX47906.1"/>
    <property type="molecule type" value="Transcribed_RNA"/>
</dbReference>
<accession>A0A2P2NZG7</accession>
<sequence length="53" mass="5875">MANASRKLTRYAAECWWLLCYNAGCQNGIGYVVTCFCFLILDSVISSVVAGEY</sequence>
<protein>
    <submittedName>
        <fullName evidence="1">Uncharacterized protein</fullName>
    </submittedName>
</protein>
<dbReference type="AlphaFoldDB" id="A0A2P2NZG7"/>
<proteinExistence type="predicted"/>
<organism evidence="1">
    <name type="scientific">Rhizophora mucronata</name>
    <name type="common">Asiatic mangrove</name>
    <dbReference type="NCBI Taxonomy" id="61149"/>
    <lineage>
        <taxon>Eukaryota</taxon>
        <taxon>Viridiplantae</taxon>
        <taxon>Streptophyta</taxon>
        <taxon>Embryophyta</taxon>
        <taxon>Tracheophyta</taxon>
        <taxon>Spermatophyta</taxon>
        <taxon>Magnoliopsida</taxon>
        <taxon>eudicotyledons</taxon>
        <taxon>Gunneridae</taxon>
        <taxon>Pentapetalae</taxon>
        <taxon>rosids</taxon>
        <taxon>fabids</taxon>
        <taxon>Malpighiales</taxon>
        <taxon>Rhizophoraceae</taxon>
        <taxon>Rhizophora</taxon>
    </lineage>
</organism>
<reference evidence="1" key="1">
    <citation type="submission" date="2018-02" db="EMBL/GenBank/DDBJ databases">
        <title>Rhizophora mucronata_Transcriptome.</title>
        <authorList>
            <person name="Meera S.P."/>
            <person name="Sreeshan A."/>
            <person name="Augustine A."/>
        </authorList>
    </citation>
    <scope>NUCLEOTIDE SEQUENCE</scope>
    <source>
        <tissue evidence="1">Leaf</tissue>
    </source>
</reference>
<evidence type="ECO:0000313" key="1">
    <source>
        <dbReference type="EMBL" id="MBX47906.1"/>
    </source>
</evidence>
<name>A0A2P2NZG7_RHIMU</name>